<feature type="compositionally biased region" description="Basic and acidic residues" evidence="1">
    <location>
        <begin position="90"/>
        <end position="103"/>
    </location>
</feature>
<dbReference type="AlphaFoldDB" id="A0AAV4F3W9"/>
<feature type="compositionally biased region" description="Basic residues" evidence="1">
    <location>
        <begin position="104"/>
        <end position="115"/>
    </location>
</feature>
<accession>A0AAV4F3W9</accession>
<evidence type="ECO:0000313" key="3">
    <source>
        <dbReference type="Proteomes" id="UP000762676"/>
    </source>
</evidence>
<dbReference type="Proteomes" id="UP000762676">
    <property type="component" value="Unassembled WGS sequence"/>
</dbReference>
<name>A0AAV4F3W9_9GAST</name>
<reference evidence="2 3" key="1">
    <citation type="journal article" date="2021" name="Elife">
        <title>Chloroplast acquisition without the gene transfer in kleptoplastic sea slugs, Plakobranchus ocellatus.</title>
        <authorList>
            <person name="Maeda T."/>
            <person name="Takahashi S."/>
            <person name="Yoshida T."/>
            <person name="Shimamura S."/>
            <person name="Takaki Y."/>
            <person name="Nagai Y."/>
            <person name="Toyoda A."/>
            <person name="Suzuki Y."/>
            <person name="Arimoto A."/>
            <person name="Ishii H."/>
            <person name="Satoh N."/>
            <person name="Nishiyama T."/>
            <person name="Hasebe M."/>
            <person name="Maruyama T."/>
            <person name="Minagawa J."/>
            <person name="Obokata J."/>
            <person name="Shigenobu S."/>
        </authorList>
    </citation>
    <scope>NUCLEOTIDE SEQUENCE [LARGE SCALE GENOMIC DNA]</scope>
</reference>
<sequence length="115" mass="13516">MALDSPHKATKENAVVPHSLVRLRSTVLKNDSKIMSRLGGLRCHSIWPARNLDLSAERPCAEEEEEKEEEEEEEQKQQQEQKQKNKNKKNTNEKNKNKKNENKNKKKKKKKKKKN</sequence>
<protein>
    <submittedName>
        <fullName evidence="2">Uncharacterized protein</fullName>
    </submittedName>
</protein>
<evidence type="ECO:0000313" key="2">
    <source>
        <dbReference type="EMBL" id="GFR67131.1"/>
    </source>
</evidence>
<keyword evidence="3" id="KW-1185">Reference proteome</keyword>
<feature type="compositionally biased region" description="Acidic residues" evidence="1">
    <location>
        <begin position="62"/>
        <end position="74"/>
    </location>
</feature>
<organism evidence="2 3">
    <name type="scientific">Elysia marginata</name>
    <dbReference type="NCBI Taxonomy" id="1093978"/>
    <lineage>
        <taxon>Eukaryota</taxon>
        <taxon>Metazoa</taxon>
        <taxon>Spiralia</taxon>
        <taxon>Lophotrochozoa</taxon>
        <taxon>Mollusca</taxon>
        <taxon>Gastropoda</taxon>
        <taxon>Heterobranchia</taxon>
        <taxon>Euthyneura</taxon>
        <taxon>Panpulmonata</taxon>
        <taxon>Sacoglossa</taxon>
        <taxon>Placobranchoidea</taxon>
        <taxon>Plakobranchidae</taxon>
        <taxon>Elysia</taxon>
    </lineage>
</organism>
<feature type="region of interest" description="Disordered" evidence="1">
    <location>
        <begin position="47"/>
        <end position="115"/>
    </location>
</feature>
<evidence type="ECO:0000256" key="1">
    <source>
        <dbReference type="SAM" id="MobiDB-lite"/>
    </source>
</evidence>
<gene>
    <name evidence="2" type="ORF">ElyMa_001989300</name>
</gene>
<comment type="caution">
    <text evidence="2">The sequence shown here is derived from an EMBL/GenBank/DDBJ whole genome shotgun (WGS) entry which is preliminary data.</text>
</comment>
<dbReference type="EMBL" id="BMAT01004048">
    <property type="protein sequence ID" value="GFR67131.1"/>
    <property type="molecule type" value="Genomic_DNA"/>
</dbReference>
<proteinExistence type="predicted"/>